<dbReference type="PANTHER" id="PTHR43143:SF5">
    <property type="entry name" value="SECRETED PROTEIN"/>
    <property type="match status" value="1"/>
</dbReference>
<dbReference type="InterPro" id="IPR051918">
    <property type="entry name" value="STPP_CPPED1"/>
</dbReference>
<keyword evidence="1" id="KW-0732">Signal</keyword>
<dbReference type="EMBL" id="CAAHFH010000001">
    <property type="protein sequence ID" value="VGO19523.1"/>
    <property type="molecule type" value="Genomic_DNA"/>
</dbReference>
<evidence type="ECO:0000313" key="4">
    <source>
        <dbReference type="Proteomes" id="UP000346198"/>
    </source>
</evidence>
<name>A0A6C2UI27_9BACT</name>
<feature type="chain" id="PRO_5025534511" description="Calcineurin-like phosphoesterase domain-containing protein" evidence="1">
    <location>
        <begin position="22"/>
        <end position="342"/>
    </location>
</feature>
<evidence type="ECO:0000256" key="1">
    <source>
        <dbReference type="SAM" id="SignalP"/>
    </source>
</evidence>
<keyword evidence="4" id="KW-1185">Reference proteome</keyword>
<dbReference type="GO" id="GO:0016787">
    <property type="term" value="F:hydrolase activity"/>
    <property type="evidence" value="ECO:0007669"/>
    <property type="project" value="InterPro"/>
</dbReference>
<dbReference type="Proteomes" id="UP000346198">
    <property type="component" value="Unassembled WGS sequence"/>
</dbReference>
<dbReference type="AlphaFoldDB" id="A0A6C2UI27"/>
<dbReference type="PANTHER" id="PTHR43143">
    <property type="entry name" value="METALLOPHOSPHOESTERASE, CALCINEURIN SUPERFAMILY"/>
    <property type="match status" value="1"/>
</dbReference>
<dbReference type="InterPro" id="IPR004843">
    <property type="entry name" value="Calcineurin-like_PHP"/>
</dbReference>
<dbReference type="RefSeq" id="WP_136060911.1">
    <property type="nucleotide sequence ID" value="NZ_CAAHFH010000001.1"/>
</dbReference>
<evidence type="ECO:0000313" key="3">
    <source>
        <dbReference type="EMBL" id="VGO19523.1"/>
    </source>
</evidence>
<evidence type="ECO:0000259" key="2">
    <source>
        <dbReference type="Pfam" id="PF00149"/>
    </source>
</evidence>
<proteinExistence type="predicted"/>
<gene>
    <name evidence="3" type="ORF">SCARR_01582</name>
</gene>
<feature type="domain" description="Calcineurin-like phosphoesterase" evidence="2">
    <location>
        <begin position="39"/>
        <end position="264"/>
    </location>
</feature>
<reference evidence="3 4" key="1">
    <citation type="submission" date="2019-04" db="EMBL/GenBank/DDBJ databases">
        <authorList>
            <person name="Van Vliet M D."/>
        </authorList>
    </citation>
    <scope>NUCLEOTIDE SEQUENCE [LARGE SCALE GENOMIC DNA]</scope>
    <source>
        <strain evidence="3 4">F21</strain>
    </source>
</reference>
<dbReference type="SUPFAM" id="SSF56300">
    <property type="entry name" value="Metallo-dependent phosphatases"/>
    <property type="match status" value="1"/>
</dbReference>
<dbReference type="Pfam" id="PF00149">
    <property type="entry name" value="Metallophos"/>
    <property type="match status" value="1"/>
</dbReference>
<feature type="signal peptide" evidence="1">
    <location>
        <begin position="1"/>
        <end position="21"/>
    </location>
</feature>
<accession>A0A6C2UI27</accession>
<protein>
    <recommendedName>
        <fullName evidence="2">Calcineurin-like phosphoesterase domain-containing protein</fullName>
    </recommendedName>
</protein>
<dbReference type="InterPro" id="IPR029052">
    <property type="entry name" value="Metallo-depent_PP-like"/>
</dbReference>
<sequence length="342" mass="39259">MKTNRVSVLLIALLSQLFAVAEPLPASLPNFKEGQAFTIAVLPDTQFYADTRHKLSSKWGNGDLRRYFFEQTRWVRDNQERLNIAFLIHEGDIVQADGPEEWEIAKEAMSALDGVVPYCMCLGNHDMGYEKVPQDKKYGFKIAVDRTTQFNTYFPREKFAKWREFGGTFDPDLHDNSWYHFEAAGMQFLIVNLEFMPRDAVLDWANKIVAEHPGHRVIVNTHSYLNPRKMRPVKRVKPGGNPGELIWQKFVSRHRNIFMVLCGHYGGEAILTSTGDHGNQVYQILSDYQGLENGGQSWLRTMVFQPEANKIGIYTYNPALDKFRNGPSSRFDLDYPMIPPGM</sequence>
<dbReference type="Gene3D" id="3.60.21.10">
    <property type="match status" value="1"/>
</dbReference>
<organism evidence="3 4">
    <name type="scientific">Pontiella sulfatireligans</name>
    <dbReference type="NCBI Taxonomy" id="2750658"/>
    <lineage>
        <taxon>Bacteria</taxon>
        <taxon>Pseudomonadati</taxon>
        <taxon>Kiritimatiellota</taxon>
        <taxon>Kiritimatiellia</taxon>
        <taxon>Kiritimatiellales</taxon>
        <taxon>Pontiellaceae</taxon>
        <taxon>Pontiella</taxon>
    </lineage>
</organism>